<protein>
    <submittedName>
        <fullName evidence="2">Uncharacterized protein</fullName>
    </submittedName>
</protein>
<feature type="compositionally biased region" description="Pro residues" evidence="1">
    <location>
        <begin position="84"/>
        <end position="93"/>
    </location>
</feature>
<dbReference type="OrthoDB" id="653904at2759"/>
<evidence type="ECO:0000256" key="1">
    <source>
        <dbReference type="SAM" id="MobiDB-lite"/>
    </source>
</evidence>
<keyword evidence="3" id="KW-1185">Reference proteome</keyword>
<feature type="compositionally biased region" description="Basic and acidic residues" evidence="1">
    <location>
        <begin position="104"/>
        <end position="115"/>
    </location>
</feature>
<proteinExistence type="predicted"/>
<feature type="region of interest" description="Disordered" evidence="1">
    <location>
        <begin position="79"/>
        <end position="124"/>
    </location>
</feature>
<dbReference type="Proteomes" id="UP000270094">
    <property type="component" value="Unassembled WGS sequence"/>
</dbReference>
<evidence type="ECO:0000313" key="3">
    <source>
        <dbReference type="Proteomes" id="UP000270094"/>
    </source>
</evidence>
<reference evidence="2 3" key="1">
    <citation type="submission" date="2018-11" db="EMBL/GenBank/DDBJ databases">
        <authorList>
            <consortium name="Pathogen Informatics"/>
        </authorList>
    </citation>
    <scope>NUCLEOTIDE SEQUENCE [LARGE SCALE GENOMIC DNA]</scope>
</reference>
<dbReference type="EMBL" id="UYYB01031508">
    <property type="protein sequence ID" value="VDM73598.1"/>
    <property type="molecule type" value="Genomic_DNA"/>
</dbReference>
<evidence type="ECO:0000313" key="2">
    <source>
        <dbReference type="EMBL" id="VDM73598.1"/>
    </source>
</evidence>
<gene>
    <name evidence="2" type="ORF">SVUK_LOCUS8596</name>
</gene>
<organism evidence="2 3">
    <name type="scientific">Strongylus vulgaris</name>
    <name type="common">Blood worm</name>
    <dbReference type="NCBI Taxonomy" id="40348"/>
    <lineage>
        <taxon>Eukaryota</taxon>
        <taxon>Metazoa</taxon>
        <taxon>Ecdysozoa</taxon>
        <taxon>Nematoda</taxon>
        <taxon>Chromadorea</taxon>
        <taxon>Rhabditida</taxon>
        <taxon>Rhabditina</taxon>
        <taxon>Rhabditomorpha</taxon>
        <taxon>Strongyloidea</taxon>
        <taxon>Strongylidae</taxon>
        <taxon>Strongylus</taxon>
    </lineage>
</organism>
<name>A0A3P7L301_STRVU</name>
<sequence>MAQTSGANPVCSPCTPISPMDVNSTTAYGMPPQPANGSYSVPLPASVPYSIPFSPMLPSIAVSGQPQSVNPMQYQAPAAGIPAAVPPSPPVAPAPSTRKAPNGKKAETSADGEKPKRGRPRKIKRSEKCLDEELCEEVTNGIEKVGFLQVVHILQYMPSPYNCCNCLSCL</sequence>
<accession>A0A3P7L301</accession>
<dbReference type="AlphaFoldDB" id="A0A3P7L301"/>